<name>A0ABD3SIL8_9LAMI</name>
<evidence type="ECO:0000259" key="1">
    <source>
        <dbReference type="PROSITE" id="PS50206"/>
    </source>
</evidence>
<dbReference type="PANTHER" id="PTHR34209:SF3">
    <property type="entry name" value="RHODANESE_CELL CYCLE CONTROL PHOSPHATASE SUPERFAMILY PROTEIN"/>
    <property type="match status" value="1"/>
</dbReference>
<dbReference type="CDD" id="cd00158">
    <property type="entry name" value="RHOD"/>
    <property type="match status" value="1"/>
</dbReference>
<dbReference type="AlphaFoldDB" id="A0ABD3SIL8"/>
<evidence type="ECO:0000313" key="2">
    <source>
        <dbReference type="EMBL" id="KAL3824402.1"/>
    </source>
</evidence>
<accession>A0ABD3SIL8</accession>
<dbReference type="SUPFAM" id="SSF52821">
    <property type="entry name" value="Rhodanese/Cell cycle control phosphatase"/>
    <property type="match status" value="1"/>
</dbReference>
<dbReference type="SMART" id="SM00450">
    <property type="entry name" value="RHOD"/>
    <property type="match status" value="1"/>
</dbReference>
<protein>
    <recommendedName>
        <fullName evidence="1">Rhodanese domain-containing protein</fullName>
    </recommendedName>
</protein>
<feature type="domain" description="Rhodanese" evidence="1">
    <location>
        <begin position="371"/>
        <end position="489"/>
    </location>
</feature>
<dbReference type="Gene3D" id="3.40.250.10">
    <property type="entry name" value="Rhodanese-like domain"/>
    <property type="match status" value="1"/>
</dbReference>
<comment type="caution">
    <text evidence="2">The sequence shown here is derived from an EMBL/GenBank/DDBJ whole genome shotgun (WGS) entry which is preliminary data.</text>
</comment>
<dbReference type="PANTHER" id="PTHR34209">
    <property type="entry name" value="RHODANESE/CELL CYCLE CONTROL PHOSPHATASE SUPERFAMILY PROTEIN"/>
    <property type="match status" value="1"/>
</dbReference>
<evidence type="ECO:0000313" key="3">
    <source>
        <dbReference type="Proteomes" id="UP001634393"/>
    </source>
</evidence>
<dbReference type="EMBL" id="JBJXBP010000006">
    <property type="protein sequence ID" value="KAL3824402.1"/>
    <property type="molecule type" value="Genomic_DNA"/>
</dbReference>
<dbReference type="PROSITE" id="PS50206">
    <property type="entry name" value="RHODANESE_3"/>
    <property type="match status" value="1"/>
</dbReference>
<gene>
    <name evidence="2" type="ORF">ACJIZ3_020431</name>
</gene>
<reference evidence="2 3" key="1">
    <citation type="submission" date="2024-12" db="EMBL/GenBank/DDBJ databases">
        <title>The unique morphological basis and parallel evolutionary history of personate flowers in Penstemon.</title>
        <authorList>
            <person name="Depatie T.H."/>
            <person name="Wessinger C.A."/>
        </authorList>
    </citation>
    <scope>NUCLEOTIDE SEQUENCE [LARGE SCALE GENOMIC DNA]</scope>
    <source>
        <strain evidence="2">WTNN_2</strain>
        <tissue evidence="2">Leaf</tissue>
    </source>
</reference>
<dbReference type="Proteomes" id="UP001634393">
    <property type="component" value="Unassembled WGS sequence"/>
</dbReference>
<dbReference type="InterPro" id="IPR001763">
    <property type="entry name" value="Rhodanese-like_dom"/>
</dbReference>
<organism evidence="2 3">
    <name type="scientific">Penstemon smallii</name>
    <dbReference type="NCBI Taxonomy" id="265156"/>
    <lineage>
        <taxon>Eukaryota</taxon>
        <taxon>Viridiplantae</taxon>
        <taxon>Streptophyta</taxon>
        <taxon>Embryophyta</taxon>
        <taxon>Tracheophyta</taxon>
        <taxon>Spermatophyta</taxon>
        <taxon>Magnoliopsida</taxon>
        <taxon>eudicotyledons</taxon>
        <taxon>Gunneridae</taxon>
        <taxon>Pentapetalae</taxon>
        <taxon>asterids</taxon>
        <taxon>lamiids</taxon>
        <taxon>Lamiales</taxon>
        <taxon>Plantaginaceae</taxon>
        <taxon>Cheloneae</taxon>
        <taxon>Penstemon</taxon>
    </lineage>
</organism>
<sequence>MLPVCSATTSSSCHVQIPVHGGLKSIIPYWRTSDFHSKNVEKIVLSFSNGVHLDTSSFKRQPVSCFYSTGTSNGSLYQSKLGNITQLTESNYQVEIFDKSHGLGSHGMVFVDNSSNSTGDDQLVDFIDQTIENTDKLPNYVVPESTTPSIGLPIDPPPVRESLNIDASSLSGQKMNLSDIVNRAEDVLNNSFDNVTSSLTKALTNANESVDNAINYIISFIDKTGESVGDKLTIFSSELKEASGKTGLVAVDVLRRSIFVFEDSLIQGGKTVGYAYSSAKDYLPPEFRKILSLSEESAVKVLTPVGTAFQQVYIALEGFEESIGLDPNDPLIPFVLLLGLSATLWGSYRVLKYSGYAGDLSPEETVELLRGNTNVALIDIRPENLRERDGIPDLRRAARFRYASVSLPEVDGSVKKLMKGGKDIEDSLLAAVIRNLKIVDDRSKVLVMDADGTRSKSIARSLRKLGIKRPYQVQGGFRSWVKEGFRVKELKPETTLTILNEEAEAILEEINPTPLKLIGYGVVRLYSRSSYSSLFFSRVGTNTAVHWCNWLRADYIPPSRLLPRCRRF</sequence>
<proteinExistence type="predicted"/>
<dbReference type="Pfam" id="PF00581">
    <property type="entry name" value="Rhodanese"/>
    <property type="match status" value="1"/>
</dbReference>
<dbReference type="InterPro" id="IPR044690">
    <property type="entry name" value="CAS_plant"/>
</dbReference>
<keyword evidence="3" id="KW-1185">Reference proteome</keyword>
<dbReference type="InterPro" id="IPR036873">
    <property type="entry name" value="Rhodanese-like_dom_sf"/>
</dbReference>